<dbReference type="Pfam" id="PF05919">
    <property type="entry name" value="Mitovir_RNA_pol"/>
    <property type="match status" value="1"/>
</dbReference>
<dbReference type="SUPFAM" id="SSF56672">
    <property type="entry name" value="DNA/RNA polymerases"/>
    <property type="match status" value="1"/>
</dbReference>
<keyword evidence="1 4" id="KW-0696">RNA-directed RNA polymerase</keyword>
<dbReference type="InterPro" id="IPR043502">
    <property type="entry name" value="DNA/RNA_pol_sf"/>
</dbReference>
<proteinExistence type="predicted"/>
<dbReference type="EMBL" id="OR224985">
    <property type="protein sequence ID" value="WNM95051.1"/>
    <property type="molecule type" value="Genomic_RNA"/>
</dbReference>
<evidence type="ECO:0000256" key="2">
    <source>
        <dbReference type="ARBA" id="ARBA00022679"/>
    </source>
</evidence>
<dbReference type="PANTHER" id="PTHR34456">
    <property type="entry name" value="MITOVIRUS RNA-DEPENDENT RNA POLYMERASE"/>
    <property type="match status" value="1"/>
</dbReference>
<dbReference type="InterPro" id="IPR008686">
    <property type="entry name" value="RNA_pol_mitovir"/>
</dbReference>
<dbReference type="GO" id="GO:0003968">
    <property type="term" value="F:RNA-directed RNA polymerase activity"/>
    <property type="evidence" value="ECO:0007669"/>
    <property type="project" value="UniProtKB-KW"/>
</dbReference>
<evidence type="ECO:0000256" key="1">
    <source>
        <dbReference type="ARBA" id="ARBA00022484"/>
    </source>
</evidence>
<organism evidence="4">
    <name type="scientific">Diaporthe helianthi mitovirus 2</name>
    <dbReference type="NCBI Taxonomy" id="3077434"/>
    <lineage>
        <taxon>Viruses</taxon>
        <taxon>Riboviria</taxon>
        <taxon>Orthornavirae</taxon>
        <taxon>Lenarviricota</taxon>
        <taxon>Howeltoviricetes</taxon>
        <taxon>Cryppavirales</taxon>
        <taxon>Mitoviridae</taxon>
        <taxon>Mitovirus</taxon>
    </lineage>
</organism>
<accession>A0AA96HG47</accession>
<evidence type="ECO:0000256" key="3">
    <source>
        <dbReference type="ARBA" id="ARBA00022695"/>
    </source>
</evidence>
<sequence>MKEIKLWTQTLNMPVIRIGSVKSLSVSLVKPWILVLTWALRVPKEPFMLFGERIIKLWKINGAKFVVQYLKESSLFVTHYVSGSPLWKSNLPVGIAGGLPTIIPGVLRLSIKDGDQLIIRGVLSVLSMYRVILIPGIVKLSSITSKFTGKRQTFNIQELSISFTRLRLPRDFNPSWNLKGVKLLHSISAGPNNPVSMLGIYKDILTWTKNPYLLTVLTRYLIITGNKSFLARLTEDIDLVKQWMLDCPCDYYNSLDHNSLSLGKLAFKDEPAGKVRVFAIADAITQAVLKPLHKCLFAILKDLPMDGTFDQSAPIDRLLRLTSKQECTKFYSYDLSSATDRLPVSLQRDVLSYLYNNEMADLWKELLVGRTWRLPKSSKRYTYDMNPLPESVKYEVGQPMGALSSWAMLALTHHIIVQIAASRIYPDRVFTLYALLGDDIVIADEKVAKVYYDLMTLEFGVEINLSKSLQSNHMLEFAKRLISVKGGEVTPIGAKTLSLALSTPQGLISVLVDMTNKGFLLQDKTIHSMISKLPFKYGKTFKDRLTWAIVGPFGFIPTSNGVSAGIKLHTSLLPLEIRLLGDMQETKYILDLRAYARALKESLDSLIRIRVWTDFGLPGLQPGSLWNQYLKEYKEYYLSLLFNKPHKDFSLGARLMSQDLLNPVSNKYALTQFIQNKLNEGVLRASVDPFQDDNVLLPFKASKSSENFFSLLKEVSNVDNTSVLRNT</sequence>
<keyword evidence="2" id="KW-0808">Transferase</keyword>
<evidence type="ECO:0000313" key="4">
    <source>
        <dbReference type="EMBL" id="WNM95051.1"/>
    </source>
</evidence>
<reference evidence="4" key="1">
    <citation type="submission" date="2023-06" db="EMBL/GenBank/DDBJ databases">
        <title>Mycovirome of Diapothe helianthi and D. gulyae, causal agents of Phomopsis stem canker of sunflower, sheds light on interspecieces transmission.</title>
        <authorList>
            <person name="Wu C.-F."/>
            <person name="Zellner W."/>
            <person name="Kontz B."/>
            <person name="Kashyap R."/>
            <person name="Mathew F."/>
            <person name="Marzano S.-Y.L."/>
        </authorList>
    </citation>
    <scope>NUCLEOTIDE SEQUENCE</scope>
    <source>
        <strain evidence="4">DhAF7</strain>
    </source>
</reference>
<dbReference type="PANTHER" id="PTHR34456:SF9">
    <property type="entry name" value="MITOVIRUS RNA-DEPENDENT RNA POLYMERASE"/>
    <property type="match status" value="1"/>
</dbReference>
<keyword evidence="3" id="KW-0548">Nucleotidyltransferase</keyword>
<name>A0AA96HG47_9VIRU</name>
<protein>
    <submittedName>
        <fullName evidence="4">RNA-dependent RNA polymerase</fullName>
    </submittedName>
</protein>